<dbReference type="Proteomes" id="UP000734511">
    <property type="component" value="Unassembled WGS sequence"/>
</dbReference>
<accession>A0ABX0ZQZ4</accession>
<dbReference type="EMBL" id="JAATEJ010000021">
    <property type="protein sequence ID" value="NJP46369.1"/>
    <property type="molecule type" value="Genomic_DNA"/>
</dbReference>
<feature type="region of interest" description="Disordered" evidence="1">
    <location>
        <begin position="26"/>
        <end position="50"/>
    </location>
</feature>
<reference evidence="3 4" key="1">
    <citation type="submission" date="2020-03" db="EMBL/GenBank/DDBJ databases">
        <title>WGS of actinomycetes isolated from Thailand.</title>
        <authorList>
            <person name="Thawai C."/>
        </authorList>
    </citation>
    <scope>NUCLEOTIDE SEQUENCE [LARGE SCALE GENOMIC DNA]</scope>
    <source>
        <strain evidence="3 4">PRB2-1</strain>
    </source>
</reference>
<feature type="chain" id="PRO_5046246346" evidence="2">
    <location>
        <begin position="21"/>
        <end position="50"/>
    </location>
</feature>
<gene>
    <name evidence="3" type="ORF">HCN08_23600</name>
</gene>
<name>A0ABX0ZQZ4_9ACTN</name>
<protein>
    <submittedName>
        <fullName evidence="3">Uncharacterized protein</fullName>
    </submittedName>
</protein>
<evidence type="ECO:0000313" key="3">
    <source>
        <dbReference type="EMBL" id="NJP46369.1"/>
    </source>
</evidence>
<sequence length="50" mass="4947">MIDRMFRLAFLADATAAAVAASKAALPSDAASGAKPAPAGRSALFGGARR</sequence>
<keyword evidence="2" id="KW-0732">Signal</keyword>
<evidence type="ECO:0000256" key="2">
    <source>
        <dbReference type="SAM" id="SignalP"/>
    </source>
</evidence>
<keyword evidence="4" id="KW-1185">Reference proteome</keyword>
<organism evidence="3 4">
    <name type="scientific">Actinacidiphila epipremni</name>
    <dbReference type="NCBI Taxonomy" id="2053013"/>
    <lineage>
        <taxon>Bacteria</taxon>
        <taxon>Bacillati</taxon>
        <taxon>Actinomycetota</taxon>
        <taxon>Actinomycetes</taxon>
        <taxon>Kitasatosporales</taxon>
        <taxon>Streptomycetaceae</taxon>
        <taxon>Actinacidiphila</taxon>
    </lineage>
</organism>
<comment type="caution">
    <text evidence="3">The sequence shown here is derived from an EMBL/GenBank/DDBJ whole genome shotgun (WGS) entry which is preliminary data.</text>
</comment>
<proteinExistence type="predicted"/>
<feature type="signal peptide" evidence="2">
    <location>
        <begin position="1"/>
        <end position="20"/>
    </location>
</feature>
<evidence type="ECO:0000256" key="1">
    <source>
        <dbReference type="SAM" id="MobiDB-lite"/>
    </source>
</evidence>
<evidence type="ECO:0000313" key="4">
    <source>
        <dbReference type="Proteomes" id="UP000734511"/>
    </source>
</evidence>
<dbReference type="RefSeq" id="WP_167985228.1">
    <property type="nucleotide sequence ID" value="NZ_JAATEJ010000021.1"/>
</dbReference>